<reference evidence="1" key="1">
    <citation type="journal article" date="2012" name="Proc. Natl. Acad. Sci. U.S.A.">
        <title>Antigenic diversity is generated by distinct evolutionary mechanisms in African trypanosome species.</title>
        <authorList>
            <person name="Jackson A.P."/>
            <person name="Berry A."/>
            <person name="Aslett M."/>
            <person name="Allison H.C."/>
            <person name="Burton P."/>
            <person name="Vavrova-Anderson J."/>
            <person name="Brown R."/>
            <person name="Browne H."/>
            <person name="Corton N."/>
            <person name="Hauser H."/>
            <person name="Gamble J."/>
            <person name="Gilderthorp R."/>
            <person name="Marcello L."/>
            <person name="McQuillan J."/>
            <person name="Otto T.D."/>
            <person name="Quail M.A."/>
            <person name="Sanders M.J."/>
            <person name="van Tonder A."/>
            <person name="Ginger M.L."/>
            <person name="Field M.C."/>
            <person name="Barry J.D."/>
            <person name="Hertz-Fowler C."/>
            <person name="Berriman M."/>
        </authorList>
    </citation>
    <scope>NUCLEOTIDE SEQUENCE</scope>
    <source>
        <strain evidence="1">Y486</strain>
    </source>
</reference>
<dbReference type="EMBL" id="HE573020">
    <property type="protein sequence ID" value="CCC47358.1"/>
    <property type="molecule type" value="Genomic_DNA"/>
</dbReference>
<sequence length="100" mass="10848">MGKVDRLKDLLLNKGANHFAIFSSVGDVLECSGDFKDEEKQHLAYSVMQQATTLLRPGETLGRISMALDGVVYLASVVLEQGEHFGVLVKRTPADAISIS</sequence>
<dbReference type="AlphaFoldDB" id="G0TTS7"/>
<accession>G0TTS7</accession>
<evidence type="ECO:0000313" key="1">
    <source>
        <dbReference type="EMBL" id="CCC47358.1"/>
    </source>
</evidence>
<proteinExistence type="predicted"/>
<organism evidence="1">
    <name type="scientific">Trypanosoma vivax (strain Y486)</name>
    <dbReference type="NCBI Taxonomy" id="1055687"/>
    <lineage>
        <taxon>Eukaryota</taxon>
        <taxon>Discoba</taxon>
        <taxon>Euglenozoa</taxon>
        <taxon>Kinetoplastea</taxon>
        <taxon>Metakinetoplastina</taxon>
        <taxon>Trypanosomatida</taxon>
        <taxon>Trypanosomatidae</taxon>
        <taxon>Trypanosoma</taxon>
        <taxon>Duttonella</taxon>
    </lineage>
</organism>
<name>G0TTS7_TRYVY</name>
<dbReference type="OMA" id="TMKFEDI"/>
<gene>
    <name evidence="1" type="ORF">TVY486_0400220</name>
</gene>
<evidence type="ECO:0008006" key="2">
    <source>
        <dbReference type="Google" id="ProtNLM"/>
    </source>
</evidence>
<protein>
    <recommendedName>
        <fullName evidence="2">Roadblock/LAMTOR2 domain-containing protein</fullName>
    </recommendedName>
</protein>